<dbReference type="PANTHER" id="PTHR30136:SF7">
    <property type="entry name" value="HTH-TYPE TRANSCRIPTIONAL REGULATOR KDGR-RELATED"/>
    <property type="match status" value="1"/>
</dbReference>
<dbReference type="PATRIC" id="fig|1246301.3.peg.677"/>
<reference evidence="5 6" key="1">
    <citation type="submission" date="2012-10" db="EMBL/GenBank/DDBJ databases">
        <title>Genome sequence of Variovorax paradoxus B4.</title>
        <authorList>
            <person name="Schuldes J."/>
            <person name="Brandt U."/>
            <person name="Hiessl S."/>
            <person name="Wuebbeler J.H."/>
            <person name="Thuermer A."/>
            <person name="Steinbuechel A."/>
            <person name="Daniel R."/>
        </authorList>
    </citation>
    <scope>NUCLEOTIDE SEQUENCE [LARGE SCALE GENOMIC DNA]</scope>
    <source>
        <strain evidence="5 6">B4</strain>
    </source>
</reference>
<protein>
    <submittedName>
        <fullName evidence="5">Transcriptional regulator, IclR family</fullName>
    </submittedName>
</protein>
<dbReference type="InterPro" id="IPR050707">
    <property type="entry name" value="HTH_MetabolicPath_Reg"/>
</dbReference>
<accession>T1X5B2</accession>
<name>T1X5B2_VARPD</name>
<dbReference type="RefSeq" id="WP_021005346.1">
    <property type="nucleotide sequence ID" value="NC_022247.1"/>
</dbReference>
<dbReference type="GO" id="GO:0045892">
    <property type="term" value="P:negative regulation of DNA-templated transcription"/>
    <property type="evidence" value="ECO:0007669"/>
    <property type="project" value="TreeGrafter"/>
</dbReference>
<evidence type="ECO:0000256" key="1">
    <source>
        <dbReference type="ARBA" id="ARBA00023015"/>
    </source>
</evidence>
<dbReference type="HOGENOM" id="CLU_062618_5_0_4"/>
<dbReference type="Gene3D" id="3.30.450.40">
    <property type="match status" value="1"/>
</dbReference>
<sequence length="289" mass="31678">MKDDANEVTTVAEAESRSYSAPALEKGLDILEALCRSEQPLSQKDIAQRLGRSLGEIYRMVACLVNRNYVTLVDETCYGITTKLFELAHINPPTHRLLFEATPIMQRLAGELDQSCHLTIYGQGKQVVLCKIDTPSGMGFAVRAGAELDVLISASGRVLLAFQDEETRKLRIEESLQRRPEQANQQIGTILDSIRATGFESIPSVQVRGLYAISFPILDTQGQAIAALTVPYAERIDQVQRKSIPEVTQALGIAARTLSARIGGMVSSAGLKATEKESILKRTKRPGEH</sequence>
<dbReference type="Gene3D" id="1.10.10.10">
    <property type="entry name" value="Winged helix-like DNA-binding domain superfamily/Winged helix DNA-binding domain"/>
    <property type="match status" value="1"/>
</dbReference>
<dbReference type="InterPro" id="IPR036388">
    <property type="entry name" value="WH-like_DNA-bd_sf"/>
</dbReference>
<dbReference type="SMART" id="SM00346">
    <property type="entry name" value="HTH_ICLR"/>
    <property type="match status" value="1"/>
</dbReference>
<organism evidence="5 6">
    <name type="scientific">Variovorax paradoxus B4</name>
    <dbReference type="NCBI Taxonomy" id="1246301"/>
    <lineage>
        <taxon>Bacteria</taxon>
        <taxon>Pseudomonadati</taxon>
        <taxon>Pseudomonadota</taxon>
        <taxon>Betaproteobacteria</taxon>
        <taxon>Burkholderiales</taxon>
        <taxon>Comamonadaceae</taxon>
        <taxon>Variovorax</taxon>
    </lineage>
</organism>
<dbReference type="SUPFAM" id="SSF55781">
    <property type="entry name" value="GAF domain-like"/>
    <property type="match status" value="1"/>
</dbReference>
<evidence type="ECO:0000259" key="4">
    <source>
        <dbReference type="PROSITE" id="PS51078"/>
    </source>
</evidence>
<dbReference type="Pfam" id="PF01614">
    <property type="entry name" value="IclR_C"/>
    <property type="match status" value="1"/>
</dbReference>
<dbReference type="InterPro" id="IPR029016">
    <property type="entry name" value="GAF-like_dom_sf"/>
</dbReference>
<evidence type="ECO:0000256" key="3">
    <source>
        <dbReference type="ARBA" id="ARBA00023163"/>
    </source>
</evidence>
<proteinExistence type="predicted"/>
<dbReference type="AlphaFoldDB" id="T1X5B2"/>
<dbReference type="KEGG" id="vpd:VAPA_1c06580"/>
<dbReference type="Pfam" id="PF09339">
    <property type="entry name" value="HTH_IclR"/>
    <property type="match status" value="1"/>
</dbReference>
<dbReference type="EMBL" id="CP003911">
    <property type="protein sequence ID" value="AGU47788.1"/>
    <property type="molecule type" value="Genomic_DNA"/>
</dbReference>
<evidence type="ECO:0000313" key="5">
    <source>
        <dbReference type="EMBL" id="AGU47788.1"/>
    </source>
</evidence>
<dbReference type="Proteomes" id="UP000016223">
    <property type="component" value="Chromosome 1"/>
</dbReference>
<evidence type="ECO:0000256" key="2">
    <source>
        <dbReference type="ARBA" id="ARBA00023125"/>
    </source>
</evidence>
<dbReference type="PANTHER" id="PTHR30136">
    <property type="entry name" value="HELIX-TURN-HELIX TRANSCRIPTIONAL REGULATOR, ICLR FAMILY"/>
    <property type="match status" value="1"/>
</dbReference>
<dbReference type="OrthoDB" id="9807558at2"/>
<keyword evidence="1" id="KW-0805">Transcription regulation</keyword>
<dbReference type="PROSITE" id="PS51078">
    <property type="entry name" value="ICLR_ED"/>
    <property type="match status" value="1"/>
</dbReference>
<feature type="domain" description="IclR-ED" evidence="4">
    <location>
        <begin position="83"/>
        <end position="264"/>
    </location>
</feature>
<keyword evidence="2" id="KW-0238">DNA-binding</keyword>
<dbReference type="InterPro" id="IPR014757">
    <property type="entry name" value="Tscrpt_reg_IclR_C"/>
</dbReference>
<dbReference type="GO" id="GO:0003677">
    <property type="term" value="F:DNA binding"/>
    <property type="evidence" value="ECO:0007669"/>
    <property type="project" value="UniProtKB-KW"/>
</dbReference>
<dbReference type="InterPro" id="IPR005471">
    <property type="entry name" value="Tscrpt_reg_IclR_N"/>
</dbReference>
<dbReference type="InterPro" id="IPR036390">
    <property type="entry name" value="WH_DNA-bd_sf"/>
</dbReference>
<gene>
    <name evidence="5" type="ORF">VAPA_1c06580</name>
</gene>
<dbReference type="SUPFAM" id="SSF46785">
    <property type="entry name" value="Winged helix' DNA-binding domain"/>
    <property type="match status" value="1"/>
</dbReference>
<evidence type="ECO:0000313" key="6">
    <source>
        <dbReference type="Proteomes" id="UP000016223"/>
    </source>
</evidence>
<dbReference type="GO" id="GO:0003700">
    <property type="term" value="F:DNA-binding transcription factor activity"/>
    <property type="evidence" value="ECO:0007669"/>
    <property type="project" value="TreeGrafter"/>
</dbReference>
<keyword evidence="3" id="KW-0804">Transcription</keyword>